<dbReference type="Pfam" id="PF21529">
    <property type="entry name" value="GLV1-2"/>
    <property type="match status" value="1"/>
</dbReference>
<proteinExistence type="predicted"/>
<reference evidence="2 3" key="1">
    <citation type="submission" date="2018-10" db="EMBL/GenBank/DDBJ databases">
        <title>A high-quality apple genome assembly.</title>
        <authorList>
            <person name="Hu J."/>
        </authorList>
    </citation>
    <scope>NUCLEOTIDE SEQUENCE [LARGE SCALE GENOMIC DNA]</scope>
    <source>
        <strain evidence="3">cv. HFTH1</strain>
        <tissue evidence="2">Young leaf</tissue>
    </source>
</reference>
<accession>A0A498I0R6</accession>
<dbReference type="EMBL" id="RDQH01000340">
    <property type="protein sequence ID" value="RXH77206.1"/>
    <property type="molecule type" value="Genomic_DNA"/>
</dbReference>
<sequence length="118" mass="13080">MPTLTYTSTSSCPHIHIYVQLESRTSHTYTLLALVALGLNKLVFAFVVLLIFIASVVFVDGYMGVHEKGAGLVQDEAAKTIQTNSFKTKREKNLATGQDLVLLVMDYTPARRKTPIHN</sequence>
<feature type="transmembrane region" description="Helical" evidence="1">
    <location>
        <begin position="31"/>
        <end position="59"/>
    </location>
</feature>
<dbReference type="InterPro" id="IPR049306">
    <property type="entry name" value="GLV1-2"/>
</dbReference>
<name>A0A498I0R6_MALDO</name>
<comment type="caution">
    <text evidence="2">The sequence shown here is derived from an EMBL/GenBank/DDBJ whole genome shotgun (WGS) entry which is preliminary data.</text>
</comment>
<keyword evidence="1" id="KW-0812">Transmembrane</keyword>
<dbReference type="Proteomes" id="UP000290289">
    <property type="component" value="Chromosome 14"/>
</dbReference>
<keyword evidence="3" id="KW-1185">Reference proteome</keyword>
<keyword evidence="1" id="KW-1133">Transmembrane helix</keyword>
<organism evidence="2 3">
    <name type="scientific">Malus domestica</name>
    <name type="common">Apple</name>
    <name type="synonym">Pyrus malus</name>
    <dbReference type="NCBI Taxonomy" id="3750"/>
    <lineage>
        <taxon>Eukaryota</taxon>
        <taxon>Viridiplantae</taxon>
        <taxon>Streptophyta</taxon>
        <taxon>Embryophyta</taxon>
        <taxon>Tracheophyta</taxon>
        <taxon>Spermatophyta</taxon>
        <taxon>Magnoliopsida</taxon>
        <taxon>eudicotyledons</taxon>
        <taxon>Gunneridae</taxon>
        <taxon>Pentapetalae</taxon>
        <taxon>rosids</taxon>
        <taxon>fabids</taxon>
        <taxon>Rosales</taxon>
        <taxon>Rosaceae</taxon>
        <taxon>Amygdaloideae</taxon>
        <taxon>Maleae</taxon>
        <taxon>Malus</taxon>
    </lineage>
</organism>
<dbReference type="AlphaFoldDB" id="A0A498I0R6"/>
<evidence type="ECO:0000313" key="3">
    <source>
        <dbReference type="Proteomes" id="UP000290289"/>
    </source>
</evidence>
<evidence type="ECO:0000256" key="1">
    <source>
        <dbReference type="SAM" id="Phobius"/>
    </source>
</evidence>
<keyword evidence="1" id="KW-0472">Membrane</keyword>
<gene>
    <name evidence="2" type="ORF">DVH24_023480</name>
</gene>
<evidence type="ECO:0000313" key="2">
    <source>
        <dbReference type="EMBL" id="RXH77206.1"/>
    </source>
</evidence>
<protein>
    <submittedName>
        <fullName evidence="2">Uncharacterized protein</fullName>
    </submittedName>
</protein>